<dbReference type="InterPro" id="IPR001867">
    <property type="entry name" value="OmpR/PhoB-type_DNA-bd"/>
</dbReference>
<evidence type="ECO:0000256" key="2">
    <source>
        <dbReference type="ARBA" id="ARBA00023015"/>
    </source>
</evidence>
<name>A0ABM7M8J9_9ACTN</name>
<keyword evidence="4" id="KW-0804">Transcription</keyword>
<protein>
    <recommendedName>
        <fullName evidence="7">OmpR/PhoB-type domain-containing protein</fullName>
    </recommendedName>
</protein>
<feature type="compositionally biased region" description="Basic and acidic residues" evidence="6">
    <location>
        <begin position="247"/>
        <end position="258"/>
    </location>
</feature>
<dbReference type="Gene3D" id="1.25.40.10">
    <property type="entry name" value="Tetratricopeptide repeat domain"/>
    <property type="match status" value="1"/>
</dbReference>
<reference evidence="8 9" key="1">
    <citation type="submission" date="2020-08" db="EMBL/GenBank/DDBJ databases">
        <title>Whole genome shotgun sequence of Actinoplanes ianthinogenes NBRC 13996.</title>
        <authorList>
            <person name="Komaki H."/>
            <person name="Tamura T."/>
        </authorList>
    </citation>
    <scope>NUCLEOTIDE SEQUENCE [LARGE SCALE GENOMIC DNA]</scope>
    <source>
        <strain evidence="8 9">NBRC 13996</strain>
    </source>
</reference>
<dbReference type="RefSeq" id="WP_189330256.1">
    <property type="nucleotide sequence ID" value="NZ_AP023356.1"/>
</dbReference>
<dbReference type="EMBL" id="AP023356">
    <property type="protein sequence ID" value="BCJ47909.1"/>
    <property type="molecule type" value="Genomic_DNA"/>
</dbReference>
<evidence type="ECO:0000256" key="3">
    <source>
        <dbReference type="ARBA" id="ARBA00023125"/>
    </source>
</evidence>
<keyword evidence="2" id="KW-0805">Transcription regulation</keyword>
<dbReference type="PANTHER" id="PTHR35807:SF1">
    <property type="entry name" value="TRANSCRIPTIONAL REGULATOR REDD"/>
    <property type="match status" value="1"/>
</dbReference>
<dbReference type="PROSITE" id="PS51755">
    <property type="entry name" value="OMPR_PHOB"/>
    <property type="match status" value="1"/>
</dbReference>
<proteinExistence type="inferred from homology"/>
<dbReference type="PANTHER" id="PTHR35807">
    <property type="entry name" value="TRANSCRIPTIONAL REGULATOR REDD-RELATED"/>
    <property type="match status" value="1"/>
</dbReference>
<dbReference type="Pfam" id="PF03704">
    <property type="entry name" value="BTAD"/>
    <property type="match status" value="1"/>
</dbReference>
<feature type="domain" description="OmpR/PhoB-type" evidence="7">
    <location>
        <begin position="2"/>
        <end position="101"/>
    </location>
</feature>
<dbReference type="SMART" id="SM00862">
    <property type="entry name" value="Trans_reg_C"/>
    <property type="match status" value="1"/>
</dbReference>
<feature type="region of interest" description="Disordered" evidence="6">
    <location>
        <begin position="171"/>
        <end position="283"/>
    </location>
</feature>
<dbReference type="Proteomes" id="UP000676967">
    <property type="component" value="Chromosome"/>
</dbReference>
<dbReference type="Pfam" id="PF00486">
    <property type="entry name" value="Trans_reg_C"/>
    <property type="match status" value="1"/>
</dbReference>
<dbReference type="InterPro" id="IPR011990">
    <property type="entry name" value="TPR-like_helical_dom_sf"/>
</dbReference>
<keyword evidence="3 5" id="KW-0238">DNA-binding</keyword>
<dbReference type="InterPro" id="IPR016032">
    <property type="entry name" value="Sig_transdc_resp-reg_C-effctor"/>
</dbReference>
<organism evidence="8 9">
    <name type="scientific">Actinoplanes ianthinogenes</name>
    <dbReference type="NCBI Taxonomy" id="122358"/>
    <lineage>
        <taxon>Bacteria</taxon>
        <taxon>Bacillati</taxon>
        <taxon>Actinomycetota</taxon>
        <taxon>Actinomycetes</taxon>
        <taxon>Micromonosporales</taxon>
        <taxon>Micromonosporaceae</taxon>
        <taxon>Actinoplanes</taxon>
    </lineage>
</organism>
<dbReference type="InterPro" id="IPR005158">
    <property type="entry name" value="BTAD"/>
</dbReference>
<evidence type="ECO:0000313" key="8">
    <source>
        <dbReference type="EMBL" id="BCJ47909.1"/>
    </source>
</evidence>
<evidence type="ECO:0000259" key="7">
    <source>
        <dbReference type="PROSITE" id="PS51755"/>
    </source>
</evidence>
<evidence type="ECO:0000256" key="6">
    <source>
        <dbReference type="SAM" id="MobiDB-lite"/>
    </source>
</evidence>
<evidence type="ECO:0000313" key="9">
    <source>
        <dbReference type="Proteomes" id="UP000676967"/>
    </source>
</evidence>
<evidence type="ECO:0000256" key="4">
    <source>
        <dbReference type="ARBA" id="ARBA00023163"/>
    </source>
</evidence>
<sequence>MSDGSSAGPLRFEVLGPIRAFRGEEPIDLGPPSQRAVLAALLLSPGEPVPLERIVAALWDGDPPDNGADVVLRCIGALRRSLDPERTSLLALTDGGYVLRVGAGAVDAGQFRASLAQARSEHRTGNLDTATVVVHRALSLWQQEPLTGMTGAIFEAARARLHRERAEAATLLTAQSATRPTHVTPPQEPTRIAPRQEPTRTAPPQEPTWVAPPQEPTRTAPAQEPTRAAAPARAEPVRPEPAPTDPTRLDPARTEKIATPEYPEAIDPWDGHDLFPPDPMSIL</sequence>
<comment type="similarity">
    <text evidence="1">Belongs to the AfsR/DnrI/RedD regulatory family.</text>
</comment>
<dbReference type="SUPFAM" id="SSF46894">
    <property type="entry name" value="C-terminal effector domain of the bipartite response regulators"/>
    <property type="match status" value="1"/>
</dbReference>
<evidence type="ECO:0000256" key="1">
    <source>
        <dbReference type="ARBA" id="ARBA00005820"/>
    </source>
</evidence>
<dbReference type="InterPro" id="IPR036388">
    <property type="entry name" value="WH-like_DNA-bd_sf"/>
</dbReference>
<accession>A0ABM7M8J9</accession>
<feature type="compositionally biased region" description="Low complexity" evidence="6">
    <location>
        <begin position="216"/>
        <end position="234"/>
    </location>
</feature>
<keyword evidence="9" id="KW-1185">Reference proteome</keyword>
<evidence type="ECO:0000256" key="5">
    <source>
        <dbReference type="PROSITE-ProRule" id="PRU01091"/>
    </source>
</evidence>
<dbReference type="Gene3D" id="1.10.10.10">
    <property type="entry name" value="Winged helix-like DNA-binding domain superfamily/Winged helix DNA-binding domain"/>
    <property type="match status" value="1"/>
</dbReference>
<feature type="DNA-binding region" description="OmpR/PhoB-type" evidence="5">
    <location>
        <begin position="2"/>
        <end position="101"/>
    </location>
</feature>
<dbReference type="InterPro" id="IPR051677">
    <property type="entry name" value="AfsR-DnrI-RedD_regulator"/>
</dbReference>
<gene>
    <name evidence="8" type="ORF">Aiant_85660</name>
</gene>